<feature type="binding site" description="in dimeric form" evidence="20">
    <location>
        <position position="244"/>
    </location>
    <ligand>
        <name>Ca(2+)</name>
        <dbReference type="ChEBI" id="CHEBI:29108"/>
        <label>1</label>
    </ligand>
</feature>
<keyword evidence="17" id="KW-0998">Cell outer membrane</keyword>
<evidence type="ECO:0000256" key="6">
    <source>
        <dbReference type="ARBA" id="ARBA00013179"/>
    </source>
</evidence>
<dbReference type="RefSeq" id="WP_011137992.1">
    <property type="nucleotide sequence ID" value="NC_005090.1"/>
</dbReference>
<keyword evidence="16" id="KW-0472">Membrane</keyword>
<gene>
    <name evidence="21" type="primary">PLDA</name>
    <name evidence="21" type="ordered locus">WS0018</name>
</gene>
<evidence type="ECO:0000256" key="8">
    <source>
        <dbReference type="ARBA" id="ARBA00022452"/>
    </source>
</evidence>
<accession>Q7MAU5</accession>
<evidence type="ECO:0000256" key="1">
    <source>
        <dbReference type="ARBA" id="ARBA00000111"/>
    </source>
</evidence>
<evidence type="ECO:0000256" key="7">
    <source>
        <dbReference type="ARBA" id="ARBA00013278"/>
    </source>
</evidence>
<keyword evidence="13 20" id="KW-0106">Calcium</keyword>
<evidence type="ECO:0000313" key="22">
    <source>
        <dbReference type="Proteomes" id="UP000000422"/>
    </source>
</evidence>
<evidence type="ECO:0000256" key="15">
    <source>
        <dbReference type="ARBA" id="ARBA00023098"/>
    </source>
</evidence>
<sequence>MSLRPLFFGALFLSSLLAEGRNLTLWLSEPDGTTRRLTGVKLEEKDQAIEILLPTKEGESPRILHLLLTDEENGAKATPLIEQPTINKEQLRVVEIKPPGFKEESSNEEEEQPRLYREYHDRKNLFGSFLGIIPHHPNYILPFSHSLNDRKGESKKTEAKFQISFKTLLAQSLWGSKFDLYLAYTQRSYWQVYDGDDSRPFRESNYEPEIFLSYPTEIPLFGGRLEQVNFGLNHESNGKDIEKSRSWNRAFIEGIYNHGNLFLGLKGWYRLPEKEKSSPLDPNGDDNPDIHNYLGYGDLKIGYLLEKHLFSATLRNNLRSKGENRGSLLLDYSYPIQNHLYFYLQYFSGYGESLIDYNRSVERIGAGFLFTR</sequence>
<comment type="catalytic activity">
    <reaction evidence="1">
        <text>a 1,2-diacyl-sn-glycero-3-phosphocholine + H2O = a 2-acyl-sn-glycero-3-phosphocholine + a fatty acid + H(+)</text>
        <dbReference type="Rhea" id="RHEA:18689"/>
        <dbReference type="ChEBI" id="CHEBI:15377"/>
        <dbReference type="ChEBI" id="CHEBI:15378"/>
        <dbReference type="ChEBI" id="CHEBI:28868"/>
        <dbReference type="ChEBI" id="CHEBI:57643"/>
        <dbReference type="ChEBI" id="CHEBI:57875"/>
        <dbReference type="EC" id="3.1.1.32"/>
    </reaction>
</comment>
<dbReference type="PRINTS" id="PR01486">
    <property type="entry name" value="PHPHLIPASEA1"/>
</dbReference>
<evidence type="ECO:0000256" key="3">
    <source>
        <dbReference type="ARBA" id="ARBA00004571"/>
    </source>
</evidence>
<reference evidence="21 22" key="1">
    <citation type="journal article" date="2003" name="Proc. Natl. Acad. Sci. U.S.A.">
        <title>Complete genome sequence and analysis of Wolinella succinogenes.</title>
        <authorList>
            <person name="Baar C."/>
            <person name="Eppinger M."/>
            <person name="Raddatz G."/>
            <person name="Simon JM."/>
            <person name="Lanz C."/>
            <person name="Klimmek O."/>
            <person name="Nandakumar R."/>
            <person name="Gross R."/>
            <person name="Rosinus A."/>
            <person name="Keller H."/>
            <person name="Jagtap P."/>
            <person name="Linke B."/>
            <person name="Meyer F."/>
            <person name="Lederer H."/>
            <person name="Schuster S.C."/>
        </authorList>
    </citation>
    <scope>NUCLEOTIDE SEQUENCE [LARGE SCALE GENOMIC DNA]</scope>
    <source>
        <strain evidence="22">ATCC 29543 / DSM 1740 / CCUG 13145 / JCM 31913 / LMG 7466 / NCTC 11488 / FDC 602W</strain>
    </source>
</reference>
<protein>
    <recommendedName>
        <fullName evidence="18">Phosphatidylcholine 1-acylhydrolase</fullName>
        <ecNumber evidence="6">3.1.1.32</ecNumber>
        <ecNumber evidence="7">3.1.1.4</ecNumber>
    </recommendedName>
</protein>
<keyword evidence="15" id="KW-0443">Lipid metabolism</keyword>
<dbReference type="HOGENOM" id="CLU_045813_2_1_7"/>
<dbReference type="EC" id="3.1.1.4" evidence="7"/>
<comment type="subunit">
    <text evidence="5">Homodimer; dimerization is reversible, and the dimeric form is the active one.</text>
</comment>
<dbReference type="PANTHER" id="PTHR40457">
    <property type="entry name" value="PHOSPHOLIPASE A1"/>
    <property type="match status" value="1"/>
</dbReference>
<dbReference type="AlphaFoldDB" id="Q7MAU5"/>
<dbReference type="STRING" id="273121.WS0018"/>
<dbReference type="InterPro" id="IPR003187">
    <property type="entry name" value="PLipase_A1"/>
</dbReference>
<dbReference type="GO" id="GO:0008970">
    <property type="term" value="F:phospholipase A1 activity"/>
    <property type="evidence" value="ECO:0007669"/>
    <property type="project" value="UniProtKB-EC"/>
</dbReference>
<evidence type="ECO:0000256" key="18">
    <source>
        <dbReference type="ARBA" id="ARBA00032375"/>
    </source>
</evidence>
<comment type="similarity">
    <text evidence="4">Belongs to the phospholipase A1 family.</text>
</comment>
<comment type="catalytic activity">
    <reaction evidence="2">
        <text>a 1,2-diacyl-sn-glycero-3-phosphocholine + H2O = a 1-acyl-sn-glycero-3-phosphocholine + a fatty acid + H(+)</text>
        <dbReference type="Rhea" id="RHEA:15801"/>
        <dbReference type="ChEBI" id="CHEBI:15377"/>
        <dbReference type="ChEBI" id="CHEBI:15378"/>
        <dbReference type="ChEBI" id="CHEBI:28868"/>
        <dbReference type="ChEBI" id="CHEBI:57643"/>
        <dbReference type="ChEBI" id="CHEBI:58168"/>
        <dbReference type="EC" id="3.1.1.4"/>
    </reaction>
</comment>
<proteinExistence type="inferred from homology"/>
<keyword evidence="11" id="KW-0732">Signal</keyword>
<feature type="active site" description="Proton acceptor" evidence="19">
    <location>
        <position position="234"/>
    </location>
</feature>
<evidence type="ECO:0000256" key="12">
    <source>
        <dbReference type="ARBA" id="ARBA00022801"/>
    </source>
</evidence>
<evidence type="ECO:0000256" key="17">
    <source>
        <dbReference type="ARBA" id="ARBA00023237"/>
    </source>
</evidence>
<feature type="binding site" description="in dimeric form" evidence="20">
    <location>
        <position position="286"/>
    </location>
    <ligand>
        <name>Ca(2+)</name>
        <dbReference type="ChEBI" id="CHEBI:29108"/>
        <label>1</label>
    </ligand>
</feature>
<keyword evidence="14" id="KW-0442">Lipid degradation</keyword>
<dbReference type="EC" id="3.1.1.32" evidence="6"/>
<keyword evidence="8" id="KW-1134">Transmembrane beta strand</keyword>
<evidence type="ECO:0000256" key="19">
    <source>
        <dbReference type="PIRSR" id="PIRSR603187-1"/>
    </source>
</evidence>
<feature type="active site" description="Nucleophile" evidence="19">
    <location>
        <position position="236"/>
    </location>
</feature>
<evidence type="ECO:0000256" key="2">
    <source>
        <dbReference type="ARBA" id="ARBA00001604"/>
    </source>
</evidence>
<dbReference type="PANTHER" id="PTHR40457:SF1">
    <property type="entry name" value="PHOSPHOLIPASE A1"/>
    <property type="match status" value="1"/>
</dbReference>
<evidence type="ECO:0000256" key="11">
    <source>
        <dbReference type="ARBA" id="ARBA00022729"/>
    </source>
</evidence>
<evidence type="ECO:0000256" key="20">
    <source>
        <dbReference type="PIRSR" id="PIRSR603187-2"/>
    </source>
</evidence>
<dbReference type="GO" id="GO:0016042">
    <property type="term" value="P:lipid catabolic process"/>
    <property type="evidence" value="ECO:0007669"/>
    <property type="project" value="UniProtKB-KW"/>
</dbReference>
<evidence type="ECO:0000256" key="14">
    <source>
        <dbReference type="ARBA" id="ARBA00022963"/>
    </source>
</evidence>
<dbReference type="GO" id="GO:0046872">
    <property type="term" value="F:metal ion binding"/>
    <property type="evidence" value="ECO:0007669"/>
    <property type="project" value="UniProtKB-KW"/>
</dbReference>
<dbReference type="KEGG" id="wsu:WS0018"/>
<keyword evidence="9" id="KW-0812">Transmembrane</keyword>
<evidence type="ECO:0000256" key="13">
    <source>
        <dbReference type="ARBA" id="ARBA00022837"/>
    </source>
</evidence>
<name>Q7MAU5_WOLSU</name>
<dbReference type="GO" id="GO:0009279">
    <property type="term" value="C:cell outer membrane"/>
    <property type="evidence" value="ECO:0007669"/>
    <property type="project" value="UniProtKB-SubCell"/>
</dbReference>
<dbReference type="GO" id="GO:0004623">
    <property type="term" value="F:phospholipase A2 activity"/>
    <property type="evidence" value="ECO:0007669"/>
    <property type="project" value="UniProtKB-EC"/>
</dbReference>
<evidence type="ECO:0000256" key="10">
    <source>
        <dbReference type="ARBA" id="ARBA00022723"/>
    </source>
</evidence>
<dbReference type="Proteomes" id="UP000000422">
    <property type="component" value="Chromosome"/>
</dbReference>
<evidence type="ECO:0000256" key="4">
    <source>
        <dbReference type="ARBA" id="ARBA00010525"/>
    </source>
</evidence>
<dbReference type="InterPro" id="IPR036541">
    <property type="entry name" value="PLipase_A1_sf"/>
</dbReference>
<dbReference type="Pfam" id="PF02253">
    <property type="entry name" value="PLA1"/>
    <property type="match status" value="1"/>
</dbReference>
<keyword evidence="10 20" id="KW-0479">Metal-binding</keyword>
<evidence type="ECO:0000313" key="21">
    <source>
        <dbReference type="EMBL" id="CAE09192.1"/>
    </source>
</evidence>
<dbReference type="SUPFAM" id="SSF56931">
    <property type="entry name" value="Outer membrane phospholipase A (OMPLA)"/>
    <property type="match status" value="1"/>
</dbReference>
<dbReference type="Gene3D" id="2.40.230.10">
    <property type="entry name" value="Phospholipase A1"/>
    <property type="match status" value="1"/>
</dbReference>
<organism evidence="22">
    <name type="scientific">Wolinella succinogenes (strain ATCC 29543 / DSM 1740 / CCUG 13145 / JCM 31913 / LMG 7466 / NCTC 11488 / FDC 602W)</name>
    <name type="common">Vibrio succinogenes</name>
    <dbReference type="NCBI Taxonomy" id="273121"/>
    <lineage>
        <taxon>Bacteria</taxon>
        <taxon>Pseudomonadati</taxon>
        <taxon>Campylobacterota</taxon>
        <taxon>Epsilonproteobacteria</taxon>
        <taxon>Campylobacterales</taxon>
        <taxon>Helicobacteraceae</taxon>
        <taxon>Wolinella</taxon>
    </lineage>
</organism>
<dbReference type="CDD" id="cd00541">
    <property type="entry name" value="OMPLA"/>
    <property type="match status" value="1"/>
</dbReference>
<feature type="binding site" description="in dimeric form" evidence="20">
    <location>
        <position position="198"/>
    </location>
    <ligand>
        <name>Ca(2+)</name>
        <dbReference type="ChEBI" id="CHEBI:29108"/>
        <label>1</label>
    </ligand>
</feature>
<evidence type="ECO:0000256" key="9">
    <source>
        <dbReference type="ARBA" id="ARBA00022692"/>
    </source>
</evidence>
<evidence type="ECO:0000256" key="5">
    <source>
        <dbReference type="ARBA" id="ARBA00011702"/>
    </source>
</evidence>
<comment type="cofactor">
    <cofactor evidence="20">
        <name>Ca(2+)</name>
        <dbReference type="ChEBI" id="CHEBI:29108"/>
    </cofactor>
    <text evidence="20">Binds 1 Ca(2+) ion per monomer.</text>
</comment>
<evidence type="ECO:0000256" key="16">
    <source>
        <dbReference type="ARBA" id="ARBA00023136"/>
    </source>
</evidence>
<dbReference type="EMBL" id="BX571657">
    <property type="protein sequence ID" value="CAE09192.1"/>
    <property type="molecule type" value="Genomic_DNA"/>
</dbReference>
<dbReference type="eggNOG" id="COG2829">
    <property type="taxonomic scope" value="Bacteria"/>
</dbReference>
<keyword evidence="22" id="KW-1185">Reference proteome</keyword>
<comment type="subcellular location">
    <subcellularLocation>
        <location evidence="3">Cell outer membrane</location>
        <topology evidence="3">Multi-pass membrane protein</topology>
    </subcellularLocation>
</comment>
<keyword evidence="12 21" id="KW-0378">Hydrolase</keyword>